<gene>
    <name evidence="7" type="ORF">AFERRID_12840</name>
</gene>
<accession>A0A2Z6II54</accession>
<feature type="region of interest" description="Disordered" evidence="6">
    <location>
        <begin position="1"/>
        <end position="26"/>
    </location>
</feature>
<dbReference type="GO" id="GO:0005829">
    <property type="term" value="C:cytosol"/>
    <property type="evidence" value="ECO:0007669"/>
    <property type="project" value="TreeGrafter"/>
</dbReference>
<dbReference type="EC" id="2.4.99.24" evidence="4"/>
<reference evidence="7 8" key="1">
    <citation type="journal article" date="2018" name="Microbiol. Resour. Announc.">
        <title>Complete Genome Sequence of Acidithiobacillus ferridurans JCM 18981.</title>
        <authorList>
            <person name="Miyauchi T."/>
            <person name="Kouzuma A."/>
            <person name="Abe T."/>
            <person name="Watanabe K."/>
        </authorList>
    </citation>
    <scope>NUCLEOTIDE SEQUENCE [LARGE SCALE GENOMIC DNA]</scope>
    <source>
        <strain evidence="8">ATCC 33020 / DSM 29468 / JCM 18981 / 11Fe</strain>
    </source>
</reference>
<keyword evidence="8" id="KW-1185">Reference proteome</keyword>
<evidence type="ECO:0000313" key="7">
    <source>
        <dbReference type="EMBL" id="BBF65066.1"/>
    </source>
</evidence>
<feature type="compositionally biased region" description="Basic and acidic residues" evidence="6">
    <location>
        <begin position="378"/>
        <end position="401"/>
    </location>
</feature>
<organism evidence="7 8">
    <name type="scientific">Acidithiobacillus ferridurans</name>
    <dbReference type="NCBI Taxonomy" id="1232575"/>
    <lineage>
        <taxon>Bacteria</taxon>
        <taxon>Pseudomonadati</taxon>
        <taxon>Pseudomonadota</taxon>
        <taxon>Acidithiobacillia</taxon>
        <taxon>Acidithiobacillales</taxon>
        <taxon>Acidithiobacillaceae</taxon>
        <taxon>Acidithiobacillus</taxon>
    </lineage>
</organism>
<keyword evidence="2 7" id="KW-0808">Transferase</keyword>
<comment type="catalytic activity">
    <reaction evidence="5">
        <text>an L-alpha-D-Hep-(1-&gt;5)-[alpha-Kdo-(2-&gt;4)]-alpha-Kdo-(2-&gt;6)-lipid A + ADP-L-glycero-beta-D-manno-heptose = an L-alpha-D-Hep-(1-&gt;3)-L-alpha-D-Hep-(1-&gt;5)-[alpha-Kdo-(2-&gt;4)]-alpha-Kdo-(2-&gt;6)-lipid A + ADP + H(+)</text>
        <dbReference type="Rhea" id="RHEA:74071"/>
        <dbReference type="ChEBI" id="CHEBI:15378"/>
        <dbReference type="ChEBI" id="CHEBI:61506"/>
        <dbReference type="ChEBI" id="CHEBI:193068"/>
        <dbReference type="ChEBI" id="CHEBI:193069"/>
        <dbReference type="ChEBI" id="CHEBI:456216"/>
        <dbReference type="EC" id="2.4.99.24"/>
    </reaction>
</comment>
<dbReference type="AlphaFoldDB" id="A0A2Z6II54"/>
<evidence type="ECO:0000256" key="6">
    <source>
        <dbReference type="SAM" id="MobiDB-lite"/>
    </source>
</evidence>
<dbReference type="InterPro" id="IPR002201">
    <property type="entry name" value="Glyco_trans_9"/>
</dbReference>
<evidence type="ECO:0000256" key="5">
    <source>
        <dbReference type="ARBA" id="ARBA00047503"/>
    </source>
</evidence>
<name>A0A2Z6II54_ACIFI</name>
<evidence type="ECO:0000313" key="8">
    <source>
        <dbReference type="Proteomes" id="UP000280188"/>
    </source>
</evidence>
<dbReference type="InterPro" id="IPR051199">
    <property type="entry name" value="LPS_LOS_Heptosyltrfase"/>
</dbReference>
<dbReference type="EMBL" id="AP018795">
    <property type="protein sequence ID" value="BBF65066.1"/>
    <property type="molecule type" value="Genomic_DNA"/>
</dbReference>
<proteinExistence type="inferred from homology"/>
<evidence type="ECO:0000256" key="1">
    <source>
        <dbReference type="ARBA" id="ARBA00022676"/>
    </source>
</evidence>
<dbReference type="Proteomes" id="UP000280188">
    <property type="component" value="Chromosome"/>
</dbReference>
<dbReference type="Gene3D" id="3.40.50.2000">
    <property type="entry name" value="Glycogen Phosphorylase B"/>
    <property type="match status" value="2"/>
</dbReference>
<dbReference type="PANTHER" id="PTHR30160">
    <property type="entry name" value="TETRAACYLDISACCHARIDE 4'-KINASE-RELATED"/>
    <property type="match status" value="1"/>
</dbReference>
<sequence length="401" mass="44166">MSEQRPKLQDDPDAHDADAAEPPCNEHEAFAPRNTRIAHSYDPARLLLIGPAWVGDMVMAQVLLQVLRRRWPRLQVDVLAPPASIPIAERMLEVRRAMPLCIDHGQLGLRLRRRTAAELRAQNYDWSICLPNSFKSALIPYWAHIPTRTGFSGADRRLLLNDRRRLNKKKLLRTVDRFVALGLPPRLPQPTQLPAPRLQVNRAALAATLQRLGISPPQRPLVALAPGAEYGPAKRWPVHHWSTLAQALIERGYAVWIFGSPKDAEITRAIAAAVPETLDLGGRTTLLEALDLLSLAPLTVSNDSGLMHVAGAVGSRVIALYGSTPLSMTPPSPPGRRLYASTCPAVPAESASVHSDITAVWKISGRNTFSARSSGYRPRTDKKSPDLRVEARRGGTKQEEN</sequence>
<evidence type="ECO:0000256" key="3">
    <source>
        <dbReference type="ARBA" id="ARBA00043995"/>
    </source>
</evidence>
<dbReference type="GO" id="GO:0009244">
    <property type="term" value="P:lipopolysaccharide core region biosynthetic process"/>
    <property type="evidence" value="ECO:0007669"/>
    <property type="project" value="TreeGrafter"/>
</dbReference>
<dbReference type="SUPFAM" id="SSF53756">
    <property type="entry name" value="UDP-Glycosyltransferase/glycogen phosphorylase"/>
    <property type="match status" value="1"/>
</dbReference>
<dbReference type="CDD" id="cd03789">
    <property type="entry name" value="GT9_LPS_heptosyltransferase"/>
    <property type="match status" value="1"/>
</dbReference>
<comment type="similarity">
    <text evidence="3">Belongs to the glycosyltransferase 9 family.</text>
</comment>
<dbReference type="Pfam" id="PF01075">
    <property type="entry name" value="Glyco_transf_9"/>
    <property type="match status" value="1"/>
</dbReference>
<dbReference type="NCBIfam" id="TIGR02195">
    <property type="entry name" value="heptsyl_trn_II"/>
    <property type="match status" value="1"/>
</dbReference>
<dbReference type="GO" id="GO:0008713">
    <property type="term" value="F:ADP-heptose-lipopolysaccharide heptosyltransferase activity"/>
    <property type="evidence" value="ECO:0007669"/>
    <property type="project" value="UniProtKB-EC"/>
</dbReference>
<evidence type="ECO:0000256" key="2">
    <source>
        <dbReference type="ARBA" id="ARBA00022679"/>
    </source>
</evidence>
<dbReference type="InterPro" id="IPR011910">
    <property type="entry name" value="RfaF"/>
</dbReference>
<dbReference type="KEGG" id="afj:AFERRID_12840"/>
<evidence type="ECO:0000256" key="4">
    <source>
        <dbReference type="ARBA" id="ARBA00044042"/>
    </source>
</evidence>
<protein>
    <recommendedName>
        <fullName evidence="4">lipopolysaccharide heptosyltransferase II</fullName>
        <ecNumber evidence="4">2.4.99.24</ecNumber>
    </recommendedName>
</protein>
<dbReference type="RefSeq" id="WP_232027850.1">
    <property type="nucleotide sequence ID" value="NZ_AP018795.1"/>
</dbReference>
<keyword evidence="1" id="KW-0328">Glycosyltransferase</keyword>
<dbReference type="PANTHER" id="PTHR30160:SF7">
    <property type="entry name" value="ADP-HEPTOSE--LPS HEPTOSYLTRANSFERASE 2"/>
    <property type="match status" value="1"/>
</dbReference>
<feature type="region of interest" description="Disordered" evidence="6">
    <location>
        <begin position="370"/>
        <end position="401"/>
    </location>
</feature>